<gene>
    <name evidence="2" type="ORF">E5983_08660</name>
</gene>
<protein>
    <recommendedName>
        <fullName evidence="4">Lipoprotein</fullName>
    </recommendedName>
</protein>
<dbReference type="AlphaFoldDB" id="A0A7X3KCW5"/>
<keyword evidence="1" id="KW-0732">Signal</keyword>
<sequence>MKKKLKIGLALASSLLLLAACGNSVNGTYVGNPDLPLSTDETVEITINGDKGTMVIEVKGLGMIASTTTADIIVDQKEKVITVDDGTKLTYELVDGSLKIISDSTEIFTGEVFKRKAKE</sequence>
<feature type="chain" id="PRO_5039215471" description="Lipoprotein" evidence="1">
    <location>
        <begin position="20"/>
        <end position="119"/>
    </location>
</feature>
<dbReference type="PROSITE" id="PS51257">
    <property type="entry name" value="PROKAR_LIPOPROTEIN"/>
    <property type="match status" value="1"/>
</dbReference>
<evidence type="ECO:0008006" key="4">
    <source>
        <dbReference type="Google" id="ProtNLM"/>
    </source>
</evidence>
<accession>A0A7X3KCW5</accession>
<reference evidence="2 3" key="1">
    <citation type="submission" date="2019-12" db="EMBL/GenBank/DDBJ databases">
        <title>Microbes associate with the intestines of laboratory mice.</title>
        <authorList>
            <person name="Navarre W."/>
            <person name="Wong E."/>
        </authorList>
    </citation>
    <scope>NUCLEOTIDE SEQUENCE [LARGE SCALE GENOMIC DNA]</scope>
    <source>
        <strain evidence="2 3">NM51_B2-22</strain>
    </source>
</reference>
<evidence type="ECO:0000313" key="3">
    <source>
        <dbReference type="Proteomes" id="UP000461595"/>
    </source>
</evidence>
<proteinExistence type="predicted"/>
<evidence type="ECO:0000313" key="2">
    <source>
        <dbReference type="EMBL" id="MVX59694.1"/>
    </source>
</evidence>
<feature type="signal peptide" evidence="1">
    <location>
        <begin position="1"/>
        <end position="19"/>
    </location>
</feature>
<name>A0A7X3KCW5_9STRE</name>
<dbReference type="EMBL" id="WSRS01000113">
    <property type="protein sequence ID" value="MVX59694.1"/>
    <property type="molecule type" value="Genomic_DNA"/>
</dbReference>
<dbReference type="Proteomes" id="UP000461595">
    <property type="component" value="Unassembled WGS sequence"/>
</dbReference>
<dbReference type="RefSeq" id="WP_160333437.1">
    <property type="nucleotide sequence ID" value="NZ_WSRS01000113.1"/>
</dbReference>
<evidence type="ECO:0000256" key="1">
    <source>
        <dbReference type="SAM" id="SignalP"/>
    </source>
</evidence>
<comment type="caution">
    <text evidence="2">The sequence shown here is derived from an EMBL/GenBank/DDBJ whole genome shotgun (WGS) entry which is preliminary data.</text>
</comment>
<organism evidence="2 3">
    <name type="scientific">Streptococcus danieliae</name>
    <dbReference type="NCBI Taxonomy" id="747656"/>
    <lineage>
        <taxon>Bacteria</taxon>
        <taxon>Bacillati</taxon>
        <taxon>Bacillota</taxon>
        <taxon>Bacilli</taxon>
        <taxon>Lactobacillales</taxon>
        <taxon>Streptococcaceae</taxon>
        <taxon>Streptococcus</taxon>
    </lineage>
</organism>